<geneLocation type="plasmid" evidence="2 3">
    <name>pVSAL840</name>
</geneLocation>
<dbReference type="Proteomes" id="UP000001730">
    <property type="component" value="Plasmid pVSAL840"/>
</dbReference>
<evidence type="ECO:0000256" key="1">
    <source>
        <dbReference type="SAM" id="Phobius"/>
    </source>
</evidence>
<organism evidence="2 3">
    <name type="scientific">Aliivibrio salmonicida (strain LFI1238)</name>
    <name type="common">Vibrio salmonicida (strain LFI1238)</name>
    <dbReference type="NCBI Taxonomy" id="316275"/>
    <lineage>
        <taxon>Bacteria</taxon>
        <taxon>Pseudomonadati</taxon>
        <taxon>Pseudomonadota</taxon>
        <taxon>Gammaproteobacteria</taxon>
        <taxon>Vibrionales</taxon>
        <taxon>Vibrionaceae</taxon>
        <taxon>Aliivibrio</taxon>
    </lineage>
</organism>
<gene>
    <name evidence="2" type="ordered locus">VSAL_p840_15</name>
</gene>
<keyword evidence="1" id="KW-0812">Transmembrane</keyword>
<dbReference type="AlphaFoldDB" id="B6ESY6"/>
<accession>B6ESY6</accession>
<protein>
    <submittedName>
        <fullName evidence="2">Membrane protein</fullName>
    </submittedName>
</protein>
<name>B6ESY6_ALISL</name>
<feature type="transmembrane region" description="Helical" evidence="1">
    <location>
        <begin position="38"/>
        <end position="58"/>
    </location>
</feature>
<feature type="transmembrane region" description="Helical" evidence="1">
    <location>
        <begin position="132"/>
        <end position="157"/>
    </location>
</feature>
<evidence type="ECO:0000313" key="3">
    <source>
        <dbReference type="Proteomes" id="UP000001730"/>
    </source>
</evidence>
<keyword evidence="1" id="KW-1133">Transmembrane helix</keyword>
<evidence type="ECO:0000313" key="2">
    <source>
        <dbReference type="EMBL" id="CAQ81874.1"/>
    </source>
</evidence>
<feature type="transmembrane region" description="Helical" evidence="1">
    <location>
        <begin position="180"/>
        <end position="201"/>
    </location>
</feature>
<dbReference type="KEGG" id="vsa:VSAL_p840_15"/>
<proteinExistence type="predicted"/>
<keyword evidence="1" id="KW-0472">Membrane</keyword>
<reference evidence="2 3" key="1">
    <citation type="journal article" date="2008" name="BMC Genomics">
        <title>The genome sequence of the fish pathogen Aliivibrio salmonicida strain LFI1238 shows extensive evidence of gene decay.</title>
        <authorList>
            <person name="Hjerde E."/>
            <person name="Lorentzen M.S."/>
            <person name="Holden M.T."/>
            <person name="Seeger K."/>
            <person name="Paulsen S."/>
            <person name="Bason N."/>
            <person name="Churcher C."/>
            <person name="Harris D."/>
            <person name="Norbertczak H."/>
            <person name="Quail M.A."/>
            <person name="Sanders S."/>
            <person name="Thurston S."/>
            <person name="Parkhill J."/>
            <person name="Willassen N.P."/>
            <person name="Thomson N.R."/>
        </authorList>
    </citation>
    <scope>NUCLEOTIDE SEQUENCE [LARGE SCALE GENOMIC DNA]</scope>
    <source>
        <strain evidence="2 3">LFI1238</strain>
    </source>
</reference>
<feature type="transmembrane region" description="Helical" evidence="1">
    <location>
        <begin position="89"/>
        <end position="111"/>
    </location>
</feature>
<dbReference type="HOGENOM" id="CLU_1088353_0_0_6"/>
<sequence length="255" mass="29136">MIFNEQPTNDNQGASLMKIASITLAGVLHVIERAFMAGFIVVSIQITLFVSRIGRFLLSTDTLEAANELNAFSLQKWHQGLGVTWDISWSYTLILLLISFCYFSVGLFCFLRKPENKSKRTKAELFAIVSRYIERTFVVVFIAVSLQITFFLLWLYARTTFSFDALSALSLSDLHQGIEIMHYSFNTTALILFSLLLCVAFKEQQAARQKNTIPTNPSKYCRLRFRAKKILWGAFPIKSSTRKNEIKNETKSNKN</sequence>
<keyword evidence="2" id="KW-0614">Plasmid</keyword>
<keyword evidence="3" id="KW-1185">Reference proteome</keyword>
<dbReference type="EMBL" id="FM178381">
    <property type="protein sequence ID" value="CAQ81874.1"/>
    <property type="molecule type" value="Genomic_DNA"/>
</dbReference>